<dbReference type="Pfam" id="PF13458">
    <property type="entry name" value="Peripla_BP_6"/>
    <property type="match status" value="1"/>
</dbReference>
<dbReference type="Gene3D" id="3.40.50.2300">
    <property type="match status" value="2"/>
</dbReference>
<evidence type="ECO:0000313" key="6">
    <source>
        <dbReference type="Proteomes" id="UP000561045"/>
    </source>
</evidence>
<dbReference type="Proteomes" id="UP000561045">
    <property type="component" value="Unassembled WGS sequence"/>
</dbReference>
<evidence type="ECO:0000256" key="2">
    <source>
        <dbReference type="ARBA" id="ARBA00022729"/>
    </source>
</evidence>
<dbReference type="EMBL" id="JACIET010000001">
    <property type="protein sequence ID" value="MBB4011007.1"/>
    <property type="molecule type" value="Genomic_DNA"/>
</dbReference>
<evidence type="ECO:0000259" key="4">
    <source>
        <dbReference type="Pfam" id="PF13458"/>
    </source>
</evidence>
<sequence>MPGFGLPRALAGLAGALAFLCASGGSAAQTARPATAVGVSLPLSGVSAEIGLSFLDGFKACLAADPVGKTLALRVTDETEAELAAEDLKGWEASGKDGVLMLTGFFSAPASSAAVKRANAAKIPLVAPMSGGAAVVGDAGGWVFPIRSPDKVIVSGLVAQGARLGIKRLAVLATRDAEGVELVPIVRSAAAANGVQLVAVAEAELGSVELDKQAAAILNARPEGVIALSGYQSTADLFLRLRKAGFAGQLLAFGDVGSRPLTRLMGATVRGVGIGLAVPSPANQSFPLARELDVLMRKAGKTTDEFTLEGCMAARVIADAMRKSTANPPTRESLRKALESSRTVDVGGVVVHLPREDRDKNAGELVVLGADGRILR</sequence>
<evidence type="ECO:0000256" key="3">
    <source>
        <dbReference type="SAM" id="SignalP"/>
    </source>
</evidence>
<proteinExistence type="inferred from homology"/>
<dbReference type="InterPro" id="IPR051010">
    <property type="entry name" value="BCAA_transport"/>
</dbReference>
<comment type="caution">
    <text evidence="5">The sequence shown here is derived from an EMBL/GenBank/DDBJ whole genome shotgun (WGS) entry which is preliminary data.</text>
</comment>
<keyword evidence="6" id="KW-1185">Reference proteome</keyword>
<comment type="similarity">
    <text evidence="1">Belongs to the leucine-binding protein family.</text>
</comment>
<feature type="domain" description="Leucine-binding protein" evidence="4">
    <location>
        <begin position="37"/>
        <end position="348"/>
    </location>
</feature>
<dbReference type="InterPro" id="IPR028081">
    <property type="entry name" value="Leu-bd"/>
</dbReference>
<dbReference type="AlphaFoldDB" id="A0A840BKD8"/>
<gene>
    <name evidence="5" type="ORF">GGR36_000315</name>
</gene>
<keyword evidence="2 3" id="KW-0732">Signal</keyword>
<dbReference type="RefSeq" id="WP_183631218.1">
    <property type="nucleotide sequence ID" value="NZ_BAABLE010000011.1"/>
</dbReference>
<protein>
    <submittedName>
        <fullName evidence="5">ABC-type branched-subunit amino acid transport system substrate-binding protein</fullName>
    </submittedName>
</protein>
<name>A0A840BKD8_9RHOO</name>
<dbReference type="PANTHER" id="PTHR30483:SF6">
    <property type="entry name" value="PERIPLASMIC BINDING PROTEIN OF ABC TRANSPORTER FOR NATURAL AMINO ACIDS"/>
    <property type="match status" value="1"/>
</dbReference>
<evidence type="ECO:0000256" key="1">
    <source>
        <dbReference type="ARBA" id="ARBA00010062"/>
    </source>
</evidence>
<dbReference type="SUPFAM" id="SSF53822">
    <property type="entry name" value="Periplasmic binding protein-like I"/>
    <property type="match status" value="1"/>
</dbReference>
<feature type="signal peptide" evidence="3">
    <location>
        <begin position="1"/>
        <end position="27"/>
    </location>
</feature>
<reference evidence="5 6" key="1">
    <citation type="submission" date="2020-08" db="EMBL/GenBank/DDBJ databases">
        <title>Genomic Encyclopedia of Type Strains, Phase IV (KMG-IV): sequencing the most valuable type-strain genomes for metagenomic binning, comparative biology and taxonomic classification.</title>
        <authorList>
            <person name="Goeker M."/>
        </authorList>
    </citation>
    <scope>NUCLEOTIDE SEQUENCE [LARGE SCALE GENOMIC DNA]</scope>
    <source>
        <strain evidence="5 6">DSM 106739</strain>
    </source>
</reference>
<dbReference type="PANTHER" id="PTHR30483">
    <property type="entry name" value="LEUCINE-SPECIFIC-BINDING PROTEIN"/>
    <property type="match status" value="1"/>
</dbReference>
<dbReference type="InterPro" id="IPR028082">
    <property type="entry name" value="Peripla_BP_I"/>
</dbReference>
<organism evidence="5 6">
    <name type="scientific">Niveibacterium umoris</name>
    <dbReference type="NCBI Taxonomy" id="1193620"/>
    <lineage>
        <taxon>Bacteria</taxon>
        <taxon>Pseudomonadati</taxon>
        <taxon>Pseudomonadota</taxon>
        <taxon>Betaproteobacteria</taxon>
        <taxon>Rhodocyclales</taxon>
        <taxon>Rhodocyclaceae</taxon>
        <taxon>Niveibacterium</taxon>
    </lineage>
</organism>
<feature type="chain" id="PRO_5033029775" evidence="3">
    <location>
        <begin position="28"/>
        <end position="376"/>
    </location>
</feature>
<evidence type="ECO:0000313" key="5">
    <source>
        <dbReference type="EMBL" id="MBB4011007.1"/>
    </source>
</evidence>
<accession>A0A840BKD8</accession>